<evidence type="ECO:0000259" key="3">
    <source>
        <dbReference type="PROSITE" id="PS51736"/>
    </source>
</evidence>
<keyword evidence="2" id="KW-0233">DNA recombination</keyword>
<dbReference type="SUPFAM" id="SSF53041">
    <property type="entry name" value="Resolvase-like"/>
    <property type="match status" value="1"/>
</dbReference>
<evidence type="ECO:0000313" key="5">
    <source>
        <dbReference type="Proteomes" id="UP001168528"/>
    </source>
</evidence>
<comment type="caution">
    <text evidence="4">The sequence shown here is derived from an EMBL/GenBank/DDBJ whole genome shotgun (WGS) entry which is preliminary data.</text>
</comment>
<proteinExistence type="predicted"/>
<dbReference type="SMART" id="SM00857">
    <property type="entry name" value="Resolvase"/>
    <property type="match status" value="1"/>
</dbReference>
<dbReference type="EMBL" id="JAUKPO010000102">
    <property type="protein sequence ID" value="MDO1451839.1"/>
    <property type="molecule type" value="Genomic_DNA"/>
</dbReference>
<name>A0ABT8RJZ7_9BACT</name>
<dbReference type="PANTHER" id="PTHR30461">
    <property type="entry name" value="DNA-INVERTASE FROM LAMBDOID PROPHAGE"/>
    <property type="match status" value="1"/>
</dbReference>
<dbReference type="PANTHER" id="PTHR30461:SF2">
    <property type="entry name" value="SERINE RECOMBINASE PINE-RELATED"/>
    <property type="match status" value="1"/>
</dbReference>
<reference evidence="4" key="1">
    <citation type="submission" date="2023-07" db="EMBL/GenBank/DDBJ databases">
        <title>The genome sequence of Rhodocytophaga aerolata KACC 12507.</title>
        <authorList>
            <person name="Zhang X."/>
        </authorList>
    </citation>
    <scope>NUCLEOTIDE SEQUENCE</scope>
    <source>
        <strain evidence="4">KACC 12507</strain>
    </source>
</reference>
<evidence type="ECO:0000313" key="4">
    <source>
        <dbReference type="EMBL" id="MDO1451839.1"/>
    </source>
</evidence>
<dbReference type="InterPro" id="IPR050639">
    <property type="entry name" value="SSR_resolvase"/>
</dbReference>
<dbReference type="Pfam" id="PF00239">
    <property type="entry name" value="Resolvase"/>
    <property type="match status" value="1"/>
</dbReference>
<evidence type="ECO:0000256" key="1">
    <source>
        <dbReference type="ARBA" id="ARBA00023125"/>
    </source>
</evidence>
<dbReference type="RefSeq" id="WP_302042634.1">
    <property type="nucleotide sequence ID" value="NZ_JAUKPO010000102.1"/>
</dbReference>
<keyword evidence="5" id="KW-1185">Reference proteome</keyword>
<organism evidence="4 5">
    <name type="scientific">Rhodocytophaga aerolata</name>
    <dbReference type="NCBI Taxonomy" id="455078"/>
    <lineage>
        <taxon>Bacteria</taxon>
        <taxon>Pseudomonadati</taxon>
        <taxon>Bacteroidota</taxon>
        <taxon>Cytophagia</taxon>
        <taxon>Cytophagales</taxon>
        <taxon>Rhodocytophagaceae</taxon>
        <taxon>Rhodocytophaga</taxon>
    </lineage>
</organism>
<dbReference type="InterPro" id="IPR006119">
    <property type="entry name" value="Resolv_N"/>
</dbReference>
<evidence type="ECO:0000256" key="2">
    <source>
        <dbReference type="ARBA" id="ARBA00023172"/>
    </source>
</evidence>
<dbReference type="InterPro" id="IPR036162">
    <property type="entry name" value="Resolvase-like_N_sf"/>
</dbReference>
<gene>
    <name evidence="4" type="ORF">Q0590_36555</name>
</gene>
<protein>
    <submittedName>
        <fullName evidence="4">Recombinase family protein</fullName>
    </submittedName>
</protein>
<dbReference type="Gene3D" id="3.40.50.1390">
    <property type="entry name" value="Resolvase, N-terminal catalytic domain"/>
    <property type="match status" value="1"/>
</dbReference>
<accession>A0ABT8RJZ7</accession>
<feature type="domain" description="Resolvase/invertase-type recombinase catalytic" evidence="3">
    <location>
        <begin position="8"/>
        <end position="142"/>
    </location>
</feature>
<dbReference type="CDD" id="cd00338">
    <property type="entry name" value="Ser_Recombinase"/>
    <property type="match status" value="1"/>
</dbReference>
<dbReference type="Proteomes" id="UP001168528">
    <property type="component" value="Unassembled WGS sequence"/>
</dbReference>
<dbReference type="PROSITE" id="PS51736">
    <property type="entry name" value="RECOMBINASES_3"/>
    <property type="match status" value="1"/>
</dbReference>
<sequence length="232" mass="25802">MQTSGLTCYVAYYRVSTQKQGQSGLGLSAQQKMVSDFCKSGTLLAEFTDIESGKNNNRPELSKAIALAKAKGALLVIAKLDRLSRNVFFISSLLESGVQFKALDIPVADHFTVHLFAALAEKERKMISERTKAALAAKKERGYKLGSPYLTLTDEIRKKGTAVLMENARSDEHWVRALSVIRLLRKNGSTYRAIAAELNVAGFKTRYGKAFHPMAVKRLYERDRQKGQAQPK</sequence>
<keyword evidence="1" id="KW-0238">DNA-binding</keyword>